<keyword evidence="6" id="KW-1185">Reference proteome</keyword>
<dbReference type="InterPro" id="IPR009071">
    <property type="entry name" value="HMG_box_dom"/>
</dbReference>
<dbReference type="InterPro" id="IPR050342">
    <property type="entry name" value="HMGB"/>
</dbReference>
<keyword evidence="1 2" id="KW-0238">DNA-binding</keyword>
<evidence type="ECO:0000259" key="4">
    <source>
        <dbReference type="PROSITE" id="PS50118"/>
    </source>
</evidence>
<organism evidence="5 6">
    <name type="scientific">Naematelia encephala</name>
    <dbReference type="NCBI Taxonomy" id="71784"/>
    <lineage>
        <taxon>Eukaryota</taxon>
        <taxon>Fungi</taxon>
        <taxon>Dikarya</taxon>
        <taxon>Basidiomycota</taxon>
        <taxon>Agaricomycotina</taxon>
        <taxon>Tremellomycetes</taxon>
        <taxon>Tremellales</taxon>
        <taxon>Naemateliaceae</taxon>
        <taxon>Naematelia</taxon>
    </lineage>
</organism>
<dbReference type="Proteomes" id="UP000193986">
    <property type="component" value="Unassembled WGS sequence"/>
</dbReference>
<feature type="domain" description="HMG box" evidence="4">
    <location>
        <begin position="89"/>
        <end position="157"/>
    </location>
</feature>
<evidence type="ECO:0000256" key="3">
    <source>
        <dbReference type="SAM" id="MobiDB-lite"/>
    </source>
</evidence>
<name>A0A1Y2BL03_9TREE</name>
<evidence type="ECO:0000313" key="5">
    <source>
        <dbReference type="EMBL" id="ORY35458.1"/>
    </source>
</evidence>
<dbReference type="InParanoid" id="A0A1Y2BL03"/>
<sequence>MSGPTYNEMEAKRLEMIASFREIAAAMKHCVSVIEDYARLSPHTLNAIDPALLPTTLAAAASTPAPVVGDDGKKVKAKRDKKIKDPNAPKRPPSAYILFQNEVREEIRKKNPEMPYKEVLGIISQMWKDLPETAKKVYDAAYENAHSQYKVKDTNYKHSLEQPAPVIVPAAESSDDSDSDSDDSDSDDDTPPAPVITPAPKPKAAPAPPPAPVTVVSTPAANTSVKKEKKKRKTEEAEVAAALHAVGVPTPEAEKKKRKKKDAAA</sequence>
<feature type="region of interest" description="Disordered" evidence="3">
    <location>
        <begin position="168"/>
        <end position="265"/>
    </location>
</feature>
<feature type="region of interest" description="Disordered" evidence="3">
    <location>
        <begin position="63"/>
        <end position="95"/>
    </location>
</feature>
<dbReference type="PANTHER" id="PTHR48112">
    <property type="entry name" value="HIGH MOBILITY GROUP PROTEIN DSP1"/>
    <property type="match status" value="1"/>
</dbReference>
<evidence type="ECO:0000256" key="1">
    <source>
        <dbReference type="ARBA" id="ARBA00023125"/>
    </source>
</evidence>
<dbReference type="AlphaFoldDB" id="A0A1Y2BL03"/>
<evidence type="ECO:0000256" key="2">
    <source>
        <dbReference type="PROSITE-ProRule" id="PRU00267"/>
    </source>
</evidence>
<dbReference type="OrthoDB" id="1919336at2759"/>
<proteinExistence type="predicted"/>
<feature type="DNA-binding region" description="HMG box" evidence="2">
    <location>
        <begin position="89"/>
        <end position="157"/>
    </location>
</feature>
<dbReference type="Gene3D" id="1.10.30.10">
    <property type="entry name" value="High mobility group box domain"/>
    <property type="match status" value="1"/>
</dbReference>
<protein>
    <submittedName>
        <fullName evidence="5">High mobility group box domain-containing protein</fullName>
    </submittedName>
</protein>
<comment type="caution">
    <text evidence="5">The sequence shown here is derived from an EMBL/GenBank/DDBJ whole genome shotgun (WGS) entry which is preliminary data.</text>
</comment>
<dbReference type="CDD" id="cd22012">
    <property type="entry name" value="HMG-box_ABF2_IXR1-like_rpt2"/>
    <property type="match status" value="1"/>
</dbReference>
<accession>A0A1Y2BL03</accession>
<feature type="compositionally biased region" description="Low complexity" evidence="3">
    <location>
        <begin position="239"/>
        <end position="248"/>
    </location>
</feature>
<dbReference type="GO" id="GO:0005634">
    <property type="term" value="C:nucleus"/>
    <property type="evidence" value="ECO:0007669"/>
    <property type="project" value="UniProtKB-UniRule"/>
</dbReference>
<dbReference type="SUPFAM" id="SSF47095">
    <property type="entry name" value="HMG-box"/>
    <property type="match status" value="1"/>
</dbReference>
<dbReference type="STRING" id="71784.A0A1Y2BL03"/>
<dbReference type="PANTHER" id="PTHR48112:SF22">
    <property type="entry name" value="MITOCHONDRIAL TRANSCRIPTION FACTOR A, ISOFORM B"/>
    <property type="match status" value="1"/>
</dbReference>
<dbReference type="PROSITE" id="PS50118">
    <property type="entry name" value="HMG_BOX_2"/>
    <property type="match status" value="1"/>
</dbReference>
<gene>
    <name evidence="5" type="ORF">BCR39DRAFT_509829</name>
</gene>
<evidence type="ECO:0000313" key="6">
    <source>
        <dbReference type="Proteomes" id="UP000193986"/>
    </source>
</evidence>
<dbReference type="EMBL" id="MCFC01000001">
    <property type="protein sequence ID" value="ORY35458.1"/>
    <property type="molecule type" value="Genomic_DNA"/>
</dbReference>
<feature type="compositionally biased region" description="Basic residues" evidence="3">
    <location>
        <begin position="256"/>
        <end position="265"/>
    </location>
</feature>
<feature type="compositionally biased region" description="Pro residues" evidence="3">
    <location>
        <begin position="191"/>
        <end position="212"/>
    </location>
</feature>
<dbReference type="InterPro" id="IPR036910">
    <property type="entry name" value="HMG_box_dom_sf"/>
</dbReference>
<feature type="compositionally biased region" description="Acidic residues" evidence="3">
    <location>
        <begin position="173"/>
        <end position="190"/>
    </location>
</feature>
<reference evidence="5 6" key="1">
    <citation type="submission" date="2016-07" db="EMBL/GenBank/DDBJ databases">
        <title>Pervasive Adenine N6-methylation of Active Genes in Fungi.</title>
        <authorList>
            <consortium name="DOE Joint Genome Institute"/>
            <person name="Mondo S.J."/>
            <person name="Dannebaum R.O."/>
            <person name="Kuo R.C."/>
            <person name="Labutti K."/>
            <person name="Haridas S."/>
            <person name="Kuo A."/>
            <person name="Salamov A."/>
            <person name="Ahrendt S.R."/>
            <person name="Lipzen A."/>
            <person name="Sullivan W."/>
            <person name="Andreopoulos W.B."/>
            <person name="Clum A."/>
            <person name="Lindquist E."/>
            <person name="Daum C."/>
            <person name="Ramamoorthy G.K."/>
            <person name="Gryganskyi A."/>
            <person name="Culley D."/>
            <person name="Magnuson J.K."/>
            <person name="James T.Y."/>
            <person name="O'Malley M.A."/>
            <person name="Stajich J.E."/>
            <person name="Spatafora J.W."/>
            <person name="Visel A."/>
            <person name="Grigoriev I.V."/>
        </authorList>
    </citation>
    <scope>NUCLEOTIDE SEQUENCE [LARGE SCALE GENOMIC DNA]</scope>
    <source>
        <strain evidence="5 6">68-887.2</strain>
    </source>
</reference>
<keyword evidence="2" id="KW-0539">Nucleus</keyword>
<dbReference type="Pfam" id="PF00505">
    <property type="entry name" value="HMG_box"/>
    <property type="match status" value="1"/>
</dbReference>
<dbReference type="GO" id="GO:0003677">
    <property type="term" value="F:DNA binding"/>
    <property type="evidence" value="ECO:0007669"/>
    <property type="project" value="UniProtKB-UniRule"/>
</dbReference>
<dbReference type="SMART" id="SM00398">
    <property type="entry name" value="HMG"/>
    <property type="match status" value="1"/>
</dbReference>